<dbReference type="InterPro" id="IPR023195">
    <property type="entry name" value="Nict_dMeBzImd_PRibTrfase_N"/>
</dbReference>
<proteinExistence type="inferred from homology"/>
<dbReference type="UniPathway" id="UPA00061">
    <property type="reaction ID" value="UER00516"/>
</dbReference>
<dbReference type="Pfam" id="PF02277">
    <property type="entry name" value="DBI_PRT"/>
    <property type="match status" value="1"/>
</dbReference>
<keyword evidence="5 10" id="KW-0169">Cobalamin biosynthesis</keyword>
<comment type="catalytic activity">
    <reaction evidence="9 10">
        <text>5,6-dimethylbenzimidazole + nicotinate beta-D-ribonucleotide = alpha-ribazole 5'-phosphate + nicotinate + H(+)</text>
        <dbReference type="Rhea" id="RHEA:11196"/>
        <dbReference type="ChEBI" id="CHEBI:15378"/>
        <dbReference type="ChEBI" id="CHEBI:15890"/>
        <dbReference type="ChEBI" id="CHEBI:32544"/>
        <dbReference type="ChEBI" id="CHEBI:57502"/>
        <dbReference type="ChEBI" id="CHEBI:57918"/>
        <dbReference type="EC" id="2.4.2.21"/>
    </reaction>
</comment>
<dbReference type="InterPro" id="IPR017846">
    <property type="entry name" value="Nict_dMeBzImd_PRibTrfase_bact"/>
</dbReference>
<evidence type="ECO:0000256" key="7">
    <source>
        <dbReference type="ARBA" id="ARBA00022679"/>
    </source>
</evidence>
<dbReference type="EC" id="2.4.2.21" evidence="3 10"/>
<feature type="active site" description="Proton acceptor" evidence="10">
    <location>
        <position position="303"/>
    </location>
</feature>
<evidence type="ECO:0000313" key="12">
    <source>
        <dbReference type="Proteomes" id="UP000198964"/>
    </source>
</evidence>
<dbReference type="NCBIfam" id="NF000996">
    <property type="entry name" value="PRK00105.1"/>
    <property type="match status" value="1"/>
</dbReference>
<dbReference type="AlphaFoldDB" id="A0A1I2BJS8"/>
<dbReference type="GO" id="GO:0009236">
    <property type="term" value="P:cobalamin biosynthetic process"/>
    <property type="evidence" value="ECO:0007669"/>
    <property type="project" value="UniProtKB-UniRule"/>
</dbReference>
<protein>
    <recommendedName>
        <fullName evidence="4 10">Nicotinate-nucleotide--dimethylbenzimidazole phosphoribosyltransferase</fullName>
        <shortName evidence="10">NN:DBI PRT</shortName>
        <ecNumber evidence="3 10">2.4.2.21</ecNumber>
    </recommendedName>
    <alternativeName>
        <fullName evidence="8 10">N(1)-alpha-phosphoribosyltransferase</fullName>
    </alternativeName>
</protein>
<dbReference type="NCBIfam" id="TIGR03160">
    <property type="entry name" value="cobT_DBIPRT"/>
    <property type="match status" value="1"/>
</dbReference>
<dbReference type="SUPFAM" id="SSF52733">
    <property type="entry name" value="Nicotinate mononucleotide:5,6-dimethylbenzimidazole phosphoribosyltransferase (CobT)"/>
    <property type="match status" value="1"/>
</dbReference>
<evidence type="ECO:0000256" key="9">
    <source>
        <dbReference type="ARBA" id="ARBA00047340"/>
    </source>
</evidence>
<evidence type="ECO:0000256" key="6">
    <source>
        <dbReference type="ARBA" id="ARBA00022676"/>
    </source>
</evidence>
<dbReference type="PANTHER" id="PTHR43463:SF1">
    <property type="entry name" value="NICOTINATE-NUCLEOTIDE--DIMETHYLBENZIMIDAZOLE PHOSPHORIBOSYLTRANSFERASE"/>
    <property type="match status" value="1"/>
</dbReference>
<dbReference type="GO" id="GO:0008939">
    <property type="term" value="F:nicotinate-nucleotide-dimethylbenzimidazole phosphoribosyltransferase activity"/>
    <property type="evidence" value="ECO:0007669"/>
    <property type="project" value="UniProtKB-UniRule"/>
</dbReference>
<evidence type="ECO:0000256" key="5">
    <source>
        <dbReference type="ARBA" id="ARBA00022573"/>
    </source>
</evidence>
<dbReference type="InterPro" id="IPR036087">
    <property type="entry name" value="Nict_dMeBzImd_PRibTrfase_sf"/>
</dbReference>
<dbReference type="RefSeq" id="WP_212733386.1">
    <property type="nucleotide sequence ID" value="NZ_FONW01000001.1"/>
</dbReference>
<dbReference type="CDD" id="cd02439">
    <property type="entry name" value="DMB-PRT_CobT"/>
    <property type="match status" value="1"/>
</dbReference>
<comment type="pathway">
    <text evidence="1 10">Nucleoside biosynthesis; alpha-ribazole biosynthesis; alpha-ribazole from 5,6-dimethylbenzimidazole: step 1/2.</text>
</comment>
<evidence type="ECO:0000256" key="8">
    <source>
        <dbReference type="ARBA" id="ARBA00030686"/>
    </source>
</evidence>
<evidence type="ECO:0000256" key="2">
    <source>
        <dbReference type="ARBA" id="ARBA00007110"/>
    </source>
</evidence>
<comment type="function">
    <text evidence="10">Catalyzes the synthesis of alpha-ribazole-5'-phosphate from nicotinate mononucleotide (NAMN) and 5,6-dimethylbenzimidazole (DMB).</text>
</comment>
<reference evidence="11 12" key="1">
    <citation type="submission" date="2016-10" db="EMBL/GenBank/DDBJ databases">
        <authorList>
            <person name="de Groot N.N."/>
        </authorList>
    </citation>
    <scope>NUCLEOTIDE SEQUENCE [LARGE SCALE GENOMIC DNA]</scope>
    <source>
        <strain evidence="11 12">CGMCC 1.9156</strain>
    </source>
</reference>
<comment type="similarity">
    <text evidence="2 10">Belongs to the CobT family.</text>
</comment>
<keyword evidence="6 10" id="KW-0328">Glycosyltransferase</keyword>
<dbReference type="InterPro" id="IPR003200">
    <property type="entry name" value="Nict_dMeBzImd_PRibTrfase"/>
</dbReference>
<organism evidence="11 12">
    <name type="scientific">Sunxiuqinia elliptica</name>
    <dbReference type="NCBI Taxonomy" id="655355"/>
    <lineage>
        <taxon>Bacteria</taxon>
        <taxon>Pseudomonadati</taxon>
        <taxon>Bacteroidota</taxon>
        <taxon>Bacteroidia</taxon>
        <taxon>Marinilabiliales</taxon>
        <taxon>Prolixibacteraceae</taxon>
        <taxon>Sunxiuqinia</taxon>
    </lineage>
</organism>
<gene>
    <name evidence="10" type="primary">cobT</name>
    <name evidence="11" type="ORF">SAMN05216283_101437</name>
</gene>
<evidence type="ECO:0000256" key="1">
    <source>
        <dbReference type="ARBA" id="ARBA00005049"/>
    </source>
</evidence>
<dbReference type="EMBL" id="FONW01000001">
    <property type="protein sequence ID" value="SFE56454.1"/>
    <property type="molecule type" value="Genomic_DNA"/>
</dbReference>
<dbReference type="Gene3D" id="1.10.1610.10">
    <property type="match status" value="1"/>
</dbReference>
<dbReference type="HAMAP" id="MF_00230">
    <property type="entry name" value="CobT"/>
    <property type="match status" value="1"/>
</dbReference>
<name>A0A1I2BJS8_9BACT</name>
<evidence type="ECO:0000256" key="10">
    <source>
        <dbReference type="HAMAP-Rule" id="MF_00230"/>
    </source>
</evidence>
<dbReference type="FunFam" id="3.40.50.10210:FF:000001">
    <property type="entry name" value="Nicotinate-nucleotide--dimethylbenzimidazole phosphoribosyltransferase"/>
    <property type="match status" value="1"/>
</dbReference>
<dbReference type="STRING" id="655355.SAMN05216283_101437"/>
<dbReference type="PANTHER" id="PTHR43463">
    <property type="entry name" value="NICOTINATE-NUCLEOTIDE--DIMETHYLBENZIMIDAZOLE PHOSPHORIBOSYLTRANSFERASE"/>
    <property type="match status" value="1"/>
</dbReference>
<keyword evidence="12" id="KW-1185">Reference proteome</keyword>
<evidence type="ECO:0000256" key="4">
    <source>
        <dbReference type="ARBA" id="ARBA00015486"/>
    </source>
</evidence>
<evidence type="ECO:0000313" key="11">
    <source>
        <dbReference type="EMBL" id="SFE56454.1"/>
    </source>
</evidence>
<evidence type="ECO:0000256" key="3">
    <source>
        <dbReference type="ARBA" id="ARBA00011991"/>
    </source>
</evidence>
<sequence length="336" mass="36157">MTINLKDQLQHKIDLKTKPLGALGQLEAIALQLGMIQNTLSPELKNPSLLVFAADHGIADEGVSPYPKDVTWQMVMNFCSGGAAINVFCKQNGIGIKVIDAGVDYDFPADLPIVNAKIARGSRNMLKEPAMTVEECRLAMKRGAEFVQKEAEAGSNTIAFGEMGIGNTSPSSLLMHRFLNLPIEECTGKGAGMKGEKLDYKTTVLRTISEKYDPETTIETLATFGGLEIAMMVGAILEAHKQGMVILIDGFIATAATVTAIQFNESVRDNCLFCHASEERGHQLMLEYLHAKPVLSLGMRLGEGSGAAVAYPVIKAAATFLNEMASFEDAGVSNKE</sequence>
<accession>A0A1I2BJS8</accession>
<dbReference type="Proteomes" id="UP000198964">
    <property type="component" value="Unassembled WGS sequence"/>
</dbReference>
<dbReference type="Gene3D" id="3.40.50.10210">
    <property type="match status" value="1"/>
</dbReference>
<keyword evidence="7 10" id="KW-0808">Transferase</keyword>